<evidence type="ECO:0000256" key="1">
    <source>
        <dbReference type="SAM" id="MobiDB-lite"/>
    </source>
</evidence>
<gene>
    <name evidence="2" type="ORF">dnm_010480</name>
</gene>
<dbReference type="Proteomes" id="UP000663722">
    <property type="component" value="Chromosome"/>
</dbReference>
<reference evidence="2" key="1">
    <citation type="journal article" date="2021" name="Microb. Physiol.">
        <title>Proteogenomic Insights into the Physiology of Marine, Sulfate-Reducing, Filamentous Desulfonema limicola and Desulfonema magnum.</title>
        <authorList>
            <person name="Schnaars V."/>
            <person name="Wohlbrand L."/>
            <person name="Scheve S."/>
            <person name="Hinrichs C."/>
            <person name="Reinhardt R."/>
            <person name="Rabus R."/>
        </authorList>
    </citation>
    <scope>NUCLEOTIDE SEQUENCE</scope>
    <source>
        <strain evidence="2">4be13</strain>
    </source>
</reference>
<protein>
    <submittedName>
        <fullName evidence="2">Uncharacterized protein</fullName>
    </submittedName>
</protein>
<organism evidence="2 3">
    <name type="scientific">Desulfonema magnum</name>
    <dbReference type="NCBI Taxonomy" id="45655"/>
    <lineage>
        <taxon>Bacteria</taxon>
        <taxon>Pseudomonadati</taxon>
        <taxon>Thermodesulfobacteriota</taxon>
        <taxon>Desulfobacteria</taxon>
        <taxon>Desulfobacterales</taxon>
        <taxon>Desulfococcaceae</taxon>
        <taxon>Desulfonema</taxon>
    </lineage>
</organism>
<proteinExistence type="predicted"/>
<dbReference type="KEGG" id="dmm:dnm_010480"/>
<evidence type="ECO:0000313" key="3">
    <source>
        <dbReference type="Proteomes" id="UP000663722"/>
    </source>
</evidence>
<sequence length="99" mass="10785">MKEQTPGMTHNKASGLRGVRVSGEIKTLRNSGLRGNTVSGGIKTLRDSGLRNNTVSDEKNIFSEQKVGERIRFVKKITRHCSGRAAEPAAGRLGKPARR</sequence>
<name>A0A975BH02_9BACT</name>
<keyword evidence="3" id="KW-1185">Reference proteome</keyword>
<feature type="compositionally biased region" description="Polar residues" evidence="1">
    <location>
        <begin position="1"/>
        <end position="12"/>
    </location>
</feature>
<feature type="region of interest" description="Disordered" evidence="1">
    <location>
        <begin position="1"/>
        <end position="23"/>
    </location>
</feature>
<dbReference type="EMBL" id="CP061800">
    <property type="protein sequence ID" value="QTA85044.1"/>
    <property type="molecule type" value="Genomic_DNA"/>
</dbReference>
<dbReference type="AlphaFoldDB" id="A0A975BH02"/>
<accession>A0A975BH02</accession>
<evidence type="ECO:0000313" key="2">
    <source>
        <dbReference type="EMBL" id="QTA85044.1"/>
    </source>
</evidence>